<feature type="active site" description="Proton acceptor" evidence="7">
    <location>
        <position position="266"/>
    </location>
</feature>
<evidence type="ECO:0000256" key="6">
    <source>
        <dbReference type="ARBA" id="ARBA00029491"/>
    </source>
</evidence>
<evidence type="ECO:0000256" key="5">
    <source>
        <dbReference type="ARBA" id="ARBA00023239"/>
    </source>
</evidence>
<evidence type="ECO:0000313" key="9">
    <source>
        <dbReference type="EMBL" id="TYS88365.1"/>
    </source>
</evidence>
<dbReference type="OrthoDB" id="9774531at2"/>
<keyword evidence="5 7" id="KW-0456">Lyase</keyword>
<keyword evidence="3 7" id="KW-0479">Metal-binding</keyword>
<dbReference type="EC" id="4.2.1.113" evidence="6 7"/>
<evidence type="ECO:0000256" key="1">
    <source>
        <dbReference type="ARBA" id="ARBA00001968"/>
    </source>
</evidence>
<name>A0A5D4ULD2_9BACI</name>
<dbReference type="GO" id="GO:0043748">
    <property type="term" value="F:O-succinylbenzoate synthase activity"/>
    <property type="evidence" value="ECO:0007669"/>
    <property type="project" value="UniProtKB-EC"/>
</dbReference>
<dbReference type="SMART" id="SM00922">
    <property type="entry name" value="MR_MLE"/>
    <property type="match status" value="1"/>
</dbReference>
<dbReference type="CDD" id="cd03317">
    <property type="entry name" value="NAAAR"/>
    <property type="match status" value="1"/>
</dbReference>
<dbReference type="SUPFAM" id="SSF54826">
    <property type="entry name" value="Enolase N-terminal domain-like"/>
    <property type="match status" value="1"/>
</dbReference>
<dbReference type="InterPro" id="IPR029065">
    <property type="entry name" value="Enolase_C-like"/>
</dbReference>
<dbReference type="SUPFAM" id="SSF51604">
    <property type="entry name" value="Enolase C-terminal domain-like"/>
    <property type="match status" value="1"/>
</dbReference>
<comment type="pathway">
    <text evidence="7">Quinol/quinone metabolism; 1,4-dihydroxy-2-naphthoate biosynthesis; 1,4-dihydroxy-2-naphthoate from chorismate: step 4/7.</text>
</comment>
<comment type="similarity">
    <text evidence="7">Belongs to the mandelate racemase/muconate lactonizing enzyme family. MenC type 2 subfamily.</text>
</comment>
<comment type="cofactor">
    <cofactor evidence="1 7">
        <name>a divalent metal cation</name>
        <dbReference type="ChEBI" id="CHEBI:60240"/>
    </cofactor>
</comment>
<comment type="function">
    <text evidence="7">Converts 2-succinyl-6-hydroxy-2,4-cyclohexadiene-1-carboxylate (SHCHC) to 2-succinylbenzoate (OSB).</text>
</comment>
<comment type="caution">
    <text evidence="9">The sequence shown here is derived from an EMBL/GenBank/DDBJ whole genome shotgun (WGS) entry which is preliminary data.</text>
</comment>
<dbReference type="InterPro" id="IPR013342">
    <property type="entry name" value="Mandelate_racemase_C"/>
</dbReference>
<dbReference type="Gene3D" id="3.20.20.120">
    <property type="entry name" value="Enolase-like C-terminal domain"/>
    <property type="match status" value="1"/>
</dbReference>
<gene>
    <name evidence="7 9" type="primary">menC</name>
    <name evidence="9" type="ORF">FZC85_02705</name>
</gene>
<dbReference type="SFLD" id="SFLDG00180">
    <property type="entry name" value="muconate_cycloisomerase"/>
    <property type="match status" value="1"/>
</dbReference>
<feature type="active site" description="Proton donor" evidence="7">
    <location>
        <position position="167"/>
    </location>
</feature>
<protein>
    <recommendedName>
        <fullName evidence="6 7">o-succinylbenzoate synthase</fullName>
        <shortName evidence="7">OSB synthase</shortName>
        <shortName evidence="7">OSBS</shortName>
        <ecNumber evidence="6 7">4.2.1.113</ecNumber>
    </recommendedName>
    <alternativeName>
        <fullName evidence="7">4-(2'-carboxyphenyl)-4-oxybutyric acid synthase</fullName>
    </alternativeName>
    <alternativeName>
        <fullName evidence="7">o-succinylbenzoic acid synthase</fullName>
    </alternativeName>
</protein>
<feature type="binding site" evidence="7">
    <location>
        <position position="192"/>
    </location>
    <ligand>
        <name>Mg(2+)</name>
        <dbReference type="ChEBI" id="CHEBI:18420"/>
    </ligand>
</feature>
<dbReference type="InterPro" id="IPR010197">
    <property type="entry name" value="OSBS/NAAAR"/>
</dbReference>
<dbReference type="InterPro" id="IPR029017">
    <property type="entry name" value="Enolase-like_N"/>
</dbReference>
<dbReference type="AlphaFoldDB" id="A0A5D4ULD2"/>
<evidence type="ECO:0000259" key="8">
    <source>
        <dbReference type="SMART" id="SM00922"/>
    </source>
</evidence>
<feature type="binding site" evidence="7">
    <location>
        <position position="242"/>
    </location>
    <ligand>
        <name>Mg(2+)</name>
        <dbReference type="ChEBI" id="CHEBI:18420"/>
    </ligand>
</feature>
<feature type="binding site" evidence="7">
    <location>
        <position position="217"/>
    </location>
    <ligand>
        <name>Mg(2+)</name>
        <dbReference type="ChEBI" id="CHEBI:18420"/>
    </ligand>
</feature>
<accession>A0A5D4ULD2</accession>
<dbReference type="HAMAP" id="MF_01933">
    <property type="entry name" value="MenC_2"/>
    <property type="match status" value="1"/>
</dbReference>
<dbReference type="NCBIfam" id="TIGR01928">
    <property type="entry name" value="menC_lowGC_arch"/>
    <property type="match status" value="1"/>
</dbReference>
<dbReference type="UniPathway" id="UPA00079"/>
<keyword evidence="4 7" id="KW-0460">Magnesium</keyword>
<proteinExistence type="inferred from homology"/>
<dbReference type="Pfam" id="PF02746">
    <property type="entry name" value="MR_MLE_N"/>
    <property type="match status" value="1"/>
</dbReference>
<keyword evidence="2 7" id="KW-0474">Menaquinone biosynthesis</keyword>
<dbReference type="SFLD" id="SFLDF00009">
    <property type="entry name" value="o-succinylbenzoate_synthase"/>
    <property type="match status" value="1"/>
</dbReference>
<organism evidence="9 10">
    <name type="scientific">Rossellomorea aquimaris</name>
    <dbReference type="NCBI Taxonomy" id="189382"/>
    <lineage>
        <taxon>Bacteria</taxon>
        <taxon>Bacillati</taxon>
        <taxon>Bacillota</taxon>
        <taxon>Bacilli</taxon>
        <taxon>Bacillales</taxon>
        <taxon>Bacillaceae</taxon>
        <taxon>Rossellomorea</taxon>
    </lineage>
</organism>
<comment type="catalytic activity">
    <reaction evidence="7">
        <text>(1R,6R)-6-hydroxy-2-succinyl-cyclohexa-2,4-diene-1-carboxylate = 2-succinylbenzoate + H2O</text>
        <dbReference type="Rhea" id="RHEA:10196"/>
        <dbReference type="ChEBI" id="CHEBI:15377"/>
        <dbReference type="ChEBI" id="CHEBI:18325"/>
        <dbReference type="ChEBI" id="CHEBI:58689"/>
        <dbReference type="EC" id="4.2.1.113"/>
    </reaction>
</comment>
<dbReference type="PANTHER" id="PTHR48073:SF5">
    <property type="entry name" value="O-SUCCINYLBENZOATE SYNTHASE"/>
    <property type="match status" value="1"/>
</dbReference>
<dbReference type="EMBL" id="VTEZ01000001">
    <property type="protein sequence ID" value="TYS88365.1"/>
    <property type="molecule type" value="Genomic_DNA"/>
</dbReference>
<sequence length="381" mass="42717">MKPIFIKEVILHTINVSLKYPFTTSFGTIQTKEVCLVEVIDESGLSGWGETVTSDEPYYNEETTQTALYILKDFLIPKLIKKEISHPKEVHQMLSFVRRHQIAKAAIETAIWDVFSKKNHKPLCEVLGGHQKKVAVGKSIGIQNSPEELVSKVSQYVHEGFQKIKIKIAPGTDIEYIRKVREAFPDINLMADANSAYSLEDIEHLKQLDQYNLLMIEQPLAHDDIIDHSALQGEMSTPICLDESIHSYEDARKAIELGSCKIINIKIGRVGGLQESIRIHDLCKHHNIPVWCGGMLETGIGRSHNLHMTTLSNFTIPGDTAPSSHYWKEDIITEDIVMENGYIQVPSGTGIGAEISRAALQERLIRSESVVSDYSVHPIPS</sequence>
<dbReference type="PANTHER" id="PTHR48073">
    <property type="entry name" value="O-SUCCINYLBENZOATE SYNTHASE-RELATED"/>
    <property type="match status" value="1"/>
</dbReference>
<dbReference type="Gene3D" id="3.30.390.10">
    <property type="entry name" value="Enolase-like, N-terminal domain"/>
    <property type="match status" value="1"/>
</dbReference>
<dbReference type="InterPro" id="IPR047585">
    <property type="entry name" value="MenC"/>
</dbReference>
<evidence type="ECO:0000256" key="3">
    <source>
        <dbReference type="ARBA" id="ARBA00022723"/>
    </source>
</evidence>
<evidence type="ECO:0000256" key="4">
    <source>
        <dbReference type="ARBA" id="ARBA00022842"/>
    </source>
</evidence>
<dbReference type="RefSeq" id="WP_148967665.1">
    <property type="nucleotide sequence ID" value="NZ_JBNIKW010000001.1"/>
</dbReference>
<reference evidence="9 10" key="1">
    <citation type="submission" date="2019-08" db="EMBL/GenBank/DDBJ databases">
        <title>Bacillus genomes from the desert of Cuatro Cienegas, Coahuila.</title>
        <authorList>
            <person name="Olmedo-Alvarez G."/>
        </authorList>
    </citation>
    <scope>NUCLEOTIDE SEQUENCE [LARGE SCALE GENOMIC DNA]</scope>
    <source>
        <strain evidence="9 10">CH87b_3T</strain>
    </source>
</reference>
<dbReference type="GO" id="GO:0009234">
    <property type="term" value="P:menaquinone biosynthetic process"/>
    <property type="evidence" value="ECO:0007669"/>
    <property type="project" value="UniProtKB-UniRule"/>
</dbReference>
<dbReference type="InterPro" id="IPR036849">
    <property type="entry name" value="Enolase-like_C_sf"/>
</dbReference>
<dbReference type="Pfam" id="PF13378">
    <property type="entry name" value="MR_MLE_C"/>
    <property type="match status" value="1"/>
</dbReference>
<dbReference type="STRING" id="189382.BHE18_03345"/>
<dbReference type="GO" id="GO:0000287">
    <property type="term" value="F:magnesium ion binding"/>
    <property type="evidence" value="ECO:0007669"/>
    <property type="project" value="UniProtKB-UniRule"/>
</dbReference>
<feature type="domain" description="Mandelate racemase/muconate lactonizing enzyme C-terminal" evidence="8">
    <location>
        <begin position="146"/>
        <end position="238"/>
    </location>
</feature>
<dbReference type="SFLD" id="SFLDS00001">
    <property type="entry name" value="Enolase"/>
    <property type="match status" value="1"/>
</dbReference>
<dbReference type="GO" id="GO:0016854">
    <property type="term" value="F:racemase and epimerase activity"/>
    <property type="evidence" value="ECO:0007669"/>
    <property type="project" value="UniProtKB-ARBA"/>
</dbReference>
<comment type="pathway">
    <text evidence="7">Quinol/quinone metabolism; menaquinone biosynthesis.</text>
</comment>
<evidence type="ECO:0000256" key="2">
    <source>
        <dbReference type="ARBA" id="ARBA00022428"/>
    </source>
</evidence>
<dbReference type="InterPro" id="IPR013341">
    <property type="entry name" value="Mandelate_racemase_N_dom"/>
</dbReference>
<dbReference type="UniPathway" id="UPA01057">
    <property type="reaction ID" value="UER00165"/>
</dbReference>
<evidence type="ECO:0000256" key="7">
    <source>
        <dbReference type="HAMAP-Rule" id="MF_01933"/>
    </source>
</evidence>
<evidence type="ECO:0000313" key="10">
    <source>
        <dbReference type="Proteomes" id="UP000324269"/>
    </source>
</evidence>
<dbReference type="Proteomes" id="UP000324269">
    <property type="component" value="Unassembled WGS sequence"/>
</dbReference>